<organism evidence="2 3">
    <name type="scientific">Pseudobacteroides cellulosolvens ATCC 35603 = DSM 2933</name>
    <dbReference type="NCBI Taxonomy" id="398512"/>
    <lineage>
        <taxon>Bacteria</taxon>
        <taxon>Bacillati</taxon>
        <taxon>Bacillota</taxon>
        <taxon>Clostridia</taxon>
        <taxon>Eubacteriales</taxon>
        <taxon>Oscillospiraceae</taxon>
        <taxon>Pseudobacteroides</taxon>
    </lineage>
</organism>
<evidence type="ECO:0000313" key="3">
    <source>
        <dbReference type="Proteomes" id="UP000036923"/>
    </source>
</evidence>
<dbReference type="Pfam" id="PF05130">
    <property type="entry name" value="FlgN"/>
    <property type="match status" value="1"/>
</dbReference>
<keyword evidence="1" id="KW-1005">Bacterial flagellum biogenesis</keyword>
<dbReference type="Gene3D" id="1.20.58.300">
    <property type="entry name" value="FlgN-like"/>
    <property type="match status" value="1"/>
</dbReference>
<protein>
    <submittedName>
        <fullName evidence="2">FlgN family protein</fullName>
    </submittedName>
</protein>
<dbReference type="Proteomes" id="UP000036923">
    <property type="component" value="Unassembled WGS sequence"/>
</dbReference>
<dbReference type="InterPro" id="IPR007809">
    <property type="entry name" value="FlgN-like"/>
</dbReference>
<accession>A0A0L6JSA8</accession>
<proteinExistence type="predicted"/>
<evidence type="ECO:0000313" key="2">
    <source>
        <dbReference type="EMBL" id="KNY28609.1"/>
    </source>
</evidence>
<dbReference type="eggNOG" id="ENOG50330R8">
    <property type="taxonomic scope" value="Bacteria"/>
</dbReference>
<comment type="caution">
    <text evidence="2">The sequence shown here is derived from an EMBL/GenBank/DDBJ whole genome shotgun (WGS) entry which is preliminary data.</text>
</comment>
<dbReference type="InterPro" id="IPR036679">
    <property type="entry name" value="FlgN-like_sf"/>
</dbReference>
<dbReference type="RefSeq" id="WP_036936618.1">
    <property type="nucleotide sequence ID" value="NZ_JQKC01000002.1"/>
</dbReference>
<sequence length="169" mass="19167">MDNTNKSTFDKSPEAYIERLLEITDSKYTCLQEMLELTNEQANVIDGDQIARLEEIIDSKQKIIEKVDKLDDEFEVYFHRLKSEAGIKSVDELKTSEVKGLKELKKSVSNVMGILKELSDMEKSNGNKAKKVLGDIGNELKNINVAKKVNSAYGSIPLQTESYFIDKKK</sequence>
<dbReference type="OrthoDB" id="1739161at2"/>
<gene>
    <name evidence="2" type="ORF">Bccel_3883</name>
</gene>
<dbReference type="EMBL" id="LGTC01000001">
    <property type="protein sequence ID" value="KNY28609.1"/>
    <property type="molecule type" value="Genomic_DNA"/>
</dbReference>
<dbReference type="SUPFAM" id="SSF140566">
    <property type="entry name" value="FlgN-like"/>
    <property type="match status" value="1"/>
</dbReference>
<evidence type="ECO:0000256" key="1">
    <source>
        <dbReference type="ARBA" id="ARBA00022795"/>
    </source>
</evidence>
<name>A0A0L6JSA8_9FIRM</name>
<dbReference type="AlphaFoldDB" id="A0A0L6JSA8"/>
<keyword evidence="3" id="KW-1185">Reference proteome</keyword>
<dbReference type="STRING" id="398512.Bccel_3883"/>
<dbReference type="GO" id="GO:0044780">
    <property type="term" value="P:bacterial-type flagellum assembly"/>
    <property type="evidence" value="ECO:0007669"/>
    <property type="project" value="InterPro"/>
</dbReference>
<reference evidence="3" key="1">
    <citation type="submission" date="2015-07" db="EMBL/GenBank/DDBJ databases">
        <title>Near-Complete Genome Sequence of the Cellulolytic Bacterium Bacteroides (Pseudobacteroides) cellulosolvens ATCC 35603.</title>
        <authorList>
            <person name="Dassa B."/>
            <person name="Utturkar S.M."/>
            <person name="Klingeman D.M."/>
            <person name="Hurt R.A."/>
            <person name="Keller M."/>
            <person name="Xu J."/>
            <person name="Reddy Y.H.K."/>
            <person name="Borovok I."/>
            <person name="Grinberg I.R."/>
            <person name="Lamed R."/>
            <person name="Zhivin O."/>
            <person name="Bayer E.A."/>
            <person name="Brown S.D."/>
        </authorList>
    </citation>
    <scope>NUCLEOTIDE SEQUENCE [LARGE SCALE GENOMIC DNA]</scope>
    <source>
        <strain evidence="3">DSM 2933</strain>
    </source>
</reference>